<evidence type="ECO:0000313" key="3">
    <source>
        <dbReference type="Proteomes" id="UP000005254"/>
    </source>
</evidence>
<evidence type="ECO:0000259" key="1">
    <source>
        <dbReference type="Pfam" id="PF22373"/>
    </source>
</evidence>
<accession>A0ABC7ZJM1</accession>
<feature type="domain" description="MG491 central" evidence="1">
    <location>
        <begin position="67"/>
        <end position="198"/>
    </location>
</feature>
<dbReference type="KEGG" id="mgx:CM1_01305"/>
<evidence type="ECO:0000313" key="2">
    <source>
        <dbReference type="EMBL" id="AFQ04040.1"/>
    </source>
</evidence>
<dbReference type="InterPro" id="IPR055086">
    <property type="entry name" value="MG491_central"/>
</dbReference>
<dbReference type="EMBL" id="CP003772">
    <property type="protein sequence ID" value="AFQ04040.1"/>
    <property type="molecule type" value="Genomic_DNA"/>
</dbReference>
<name>A0ABC7ZJM1_MYCGT</name>
<dbReference type="Pfam" id="PF22373">
    <property type="entry name" value="MG491_central"/>
    <property type="match status" value="1"/>
</dbReference>
<proteinExistence type="predicted"/>
<dbReference type="AlphaFoldDB" id="A0ABC7ZJM1"/>
<sequence>MVNNEYQQLNTLVESDDEADLVIANLVKQLNELKQILVSLDNQEASATAVTDKKEEEYNQNQSSFHNFSKETLQKQAKRGFLLLERCSLVGLQQLELEYVNLLGRSFDSYQQKTELLNNLKELVDEHFSDTEKIINTLEKIFDVIGGSEYTPVLNSFFNKLLSDPDPIQREIGLRQFIITLRQRFKKLSQKIDSSLKQIETEAKIATEQVQNSEVMFGPPDIANDHELNLNWPDSETDAILSSMENELEAALLAKHQEEPPLIVAPPSLIKPTVSQPEVEVVTPTNNTNFQPQVDLKPTDLKKQQKKKPLNFITRPVFKSNLPPKLSKDDIVHYAHQLLEKNTHNE</sequence>
<dbReference type="RefSeq" id="WP_014894431.1">
    <property type="nucleotide sequence ID" value="NC_018497.1"/>
</dbReference>
<organism evidence="2 3">
    <name type="scientific">Mycoplasmoides genitalium M6320</name>
    <dbReference type="NCBI Taxonomy" id="662945"/>
    <lineage>
        <taxon>Bacteria</taxon>
        <taxon>Bacillati</taxon>
        <taxon>Mycoplasmatota</taxon>
        <taxon>Mycoplasmoidales</taxon>
        <taxon>Mycoplasmoidaceae</taxon>
        <taxon>Mycoplasmoides</taxon>
    </lineage>
</organism>
<protein>
    <recommendedName>
        <fullName evidence="1">MG491 central domain-containing protein</fullName>
    </recommendedName>
</protein>
<gene>
    <name evidence="2" type="ORF">CM1_01305</name>
</gene>
<reference evidence="2 3" key="1">
    <citation type="journal article" date="2012" name="J. Bacteriol.">
        <title>Draft Genome Sequences of Four Axenic Mycoplasma genitalium Strains Isolated from Denmark, Japan, and Australia.</title>
        <authorList>
            <person name="McGowin C.L."/>
            <person name="Ma L."/>
            <person name="Jensen J.S."/>
            <person name="Mancuso M.M."/>
            <person name="Hamasuna R."/>
            <person name="Adegboye D."/>
            <person name="Martin D.H."/>
        </authorList>
    </citation>
    <scope>NUCLEOTIDE SEQUENCE [LARGE SCALE GENOMIC DNA]</scope>
    <source>
        <strain evidence="2 3">M6320</strain>
    </source>
</reference>
<dbReference type="Proteomes" id="UP000005254">
    <property type="component" value="Chromosome"/>
</dbReference>